<keyword evidence="2" id="KW-1185">Reference proteome</keyword>
<evidence type="ECO:0000313" key="1">
    <source>
        <dbReference type="EMBL" id="CAD8129749.1"/>
    </source>
</evidence>
<protein>
    <submittedName>
        <fullName evidence="1">Uncharacterized protein</fullName>
    </submittedName>
</protein>
<accession>A0A8S1RRK3</accession>
<proteinExistence type="predicted"/>
<name>A0A8S1RRK3_9CILI</name>
<evidence type="ECO:0000313" key="2">
    <source>
        <dbReference type="Proteomes" id="UP000692954"/>
    </source>
</evidence>
<dbReference type="Proteomes" id="UP000692954">
    <property type="component" value="Unassembled WGS sequence"/>
</dbReference>
<dbReference type="AlphaFoldDB" id="A0A8S1RRK3"/>
<gene>
    <name evidence="1" type="ORF">PSON_ATCC_30995.1.T2420007</name>
</gene>
<reference evidence="1" key="1">
    <citation type="submission" date="2021-01" db="EMBL/GenBank/DDBJ databases">
        <authorList>
            <consortium name="Genoscope - CEA"/>
            <person name="William W."/>
        </authorList>
    </citation>
    <scope>NUCLEOTIDE SEQUENCE</scope>
</reference>
<sequence length="142" mass="16451">MIVLNVFGIQRNLNVQKKKCENGPKYALTHKECEGYLKRCQKGGCKQKICTDYFYVIDSACASLFPDKSCTTNGYQCIKEVFVNQYQLKMVAHLINFILILNGFKIHVQLKHVILLQLLQILIKNVKITYHIVQPKKMEDVK</sequence>
<dbReference type="EMBL" id="CAJJDN010000242">
    <property type="protein sequence ID" value="CAD8129749.1"/>
    <property type="molecule type" value="Genomic_DNA"/>
</dbReference>
<comment type="caution">
    <text evidence="1">The sequence shown here is derived from an EMBL/GenBank/DDBJ whole genome shotgun (WGS) entry which is preliminary data.</text>
</comment>
<organism evidence="1 2">
    <name type="scientific">Paramecium sonneborni</name>
    <dbReference type="NCBI Taxonomy" id="65129"/>
    <lineage>
        <taxon>Eukaryota</taxon>
        <taxon>Sar</taxon>
        <taxon>Alveolata</taxon>
        <taxon>Ciliophora</taxon>
        <taxon>Intramacronucleata</taxon>
        <taxon>Oligohymenophorea</taxon>
        <taxon>Peniculida</taxon>
        <taxon>Parameciidae</taxon>
        <taxon>Paramecium</taxon>
    </lineage>
</organism>